<evidence type="ECO:0000256" key="5">
    <source>
        <dbReference type="ARBA" id="ARBA00022502"/>
    </source>
</evidence>
<evidence type="ECO:0000256" key="2">
    <source>
        <dbReference type="ARBA" id="ARBA00004687"/>
    </source>
</evidence>
<name>A0A3N4KJ42_9PEZI</name>
<evidence type="ECO:0000313" key="15">
    <source>
        <dbReference type="Proteomes" id="UP000277580"/>
    </source>
</evidence>
<sequence>MRIFLFFFAWKLLLIGLALITPSPAYDTSTSLILGTNKTGSGSTLIENLCVKLTRWDAIYFVKAAERGYVNEQEWAFGWGYVQVVSGLEKVLSSIGITFRLQPPYLHALSGIFISNISHLLSTLVLYKSTLLVFETPAGSAEKMAFITACLHVVSPAGLFLSAPYSESLFSLLSFTGSFLYIWSGRELEAGNMFQSNTAALASAIIFSLSCMVRSNGLLNGILFLHDFILQIHSVITGANGKSNTLFSRLFRIGILGAGGLTIALGLALPQAIAWRDYCTAGSNRPWCSNIPPSIYFYVQDYYWDVGMFRYWTLPNVPLFLLAAPMLTLMIVSGVWGIGIKNTAGTQSIDFDKTLLRKLAFPQLLLAVMAIVTYHVQIITRISSGYMVWYWWVAYKMSAGRAAEEVKGKDWTKFVVRYMVLYGIIQGVLFAGFLPPA</sequence>
<keyword evidence="13" id="KW-0732">Signal</keyword>
<keyword evidence="5 12" id="KW-0337">GPI-anchor biosynthesis</keyword>
<dbReference type="Pfam" id="PF04188">
    <property type="entry name" value="Mannosyl_trans2"/>
    <property type="match status" value="1"/>
</dbReference>
<keyword evidence="7 12" id="KW-0808">Transferase</keyword>
<dbReference type="AlphaFoldDB" id="A0A3N4KJ42"/>
<organism evidence="14 15">
    <name type="scientific">Morchella conica CCBAS932</name>
    <dbReference type="NCBI Taxonomy" id="1392247"/>
    <lineage>
        <taxon>Eukaryota</taxon>
        <taxon>Fungi</taxon>
        <taxon>Dikarya</taxon>
        <taxon>Ascomycota</taxon>
        <taxon>Pezizomycotina</taxon>
        <taxon>Pezizomycetes</taxon>
        <taxon>Pezizales</taxon>
        <taxon>Morchellaceae</taxon>
        <taxon>Morchella</taxon>
    </lineage>
</organism>
<dbReference type="UniPathway" id="UPA00196"/>
<gene>
    <name evidence="14" type="ORF">P167DRAFT_492519</name>
</gene>
<feature type="chain" id="PRO_5018300495" description="GPI mannosyltransferase 2" evidence="13">
    <location>
        <begin position="26"/>
        <end position="437"/>
    </location>
</feature>
<feature type="signal peptide" evidence="13">
    <location>
        <begin position="1"/>
        <end position="25"/>
    </location>
</feature>
<keyword evidence="9 12" id="KW-0256">Endoplasmic reticulum</keyword>
<evidence type="ECO:0000256" key="10">
    <source>
        <dbReference type="ARBA" id="ARBA00022989"/>
    </source>
</evidence>
<dbReference type="GO" id="GO:0006506">
    <property type="term" value="P:GPI anchor biosynthetic process"/>
    <property type="evidence" value="ECO:0007669"/>
    <property type="project" value="UniProtKB-UniPathway"/>
</dbReference>
<feature type="transmembrane region" description="Helical" evidence="12">
    <location>
        <begin position="415"/>
        <end position="434"/>
    </location>
</feature>
<dbReference type="GO" id="GO:0000009">
    <property type="term" value="F:alpha-1,6-mannosyltransferase activity"/>
    <property type="evidence" value="ECO:0007669"/>
    <property type="project" value="InterPro"/>
</dbReference>
<evidence type="ECO:0000256" key="1">
    <source>
        <dbReference type="ARBA" id="ARBA00004477"/>
    </source>
</evidence>
<comment type="subcellular location">
    <subcellularLocation>
        <location evidence="1 12">Endoplasmic reticulum membrane</location>
        <topology evidence="1 12">Multi-pass membrane protein</topology>
    </subcellularLocation>
</comment>
<dbReference type="GO" id="GO:0005789">
    <property type="term" value="C:endoplasmic reticulum membrane"/>
    <property type="evidence" value="ECO:0007669"/>
    <property type="project" value="UniProtKB-SubCell"/>
</dbReference>
<evidence type="ECO:0000256" key="12">
    <source>
        <dbReference type="RuleBase" id="RU363112"/>
    </source>
</evidence>
<evidence type="ECO:0000256" key="7">
    <source>
        <dbReference type="ARBA" id="ARBA00022679"/>
    </source>
</evidence>
<dbReference type="InterPro" id="IPR007315">
    <property type="entry name" value="PIG-V/Gpi18"/>
</dbReference>
<dbReference type="Proteomes" id="UP000277580">
    <property type="component" value="Unassembled WGS sequence"/>
</dbReference>
<keyword evidence="6 12" id="KW-0328">Glycosyltransferase</keyword>
<comment type="caution">
    <text evidence="12">Lacks conserved residue(s) required for the propagation of feature annotation.</text>
</comment>
<proteinExistence type="inferred from homology"/>
<feature type="transmembrane region" description="Helical" evidence="12">
    <location>
        <begin position="317"/>
        <end position="338"/>
    </location>
</feature>
<evidence type="ECO:0000256" key="13">
    <source>
        <dbReference type="SAM" id="SignalP"/>
    </source>
</evidence>
<evidence type="ECO:0000256" key="9">
    <source>
        <dbReference type="ARBA" id="ARBA00022824"/>
    </source>
</evidence>
<feature type="transmembrane region" description="Helical" evidence="12">
    <location>
        <begin position="253"/>
        <end position="275"/>
    </location>
</feature>
<accession>A0A3N4KJ42</accession>
<reference evidence="14 15" key="1">
    <citation type="journal article" date="2018" name="Nat. Ecol. Evol.">
        <title>Pezizomycetes genomes reveal the molecular basis of ectomycorrhizal truffle lifestyle.</title>
        <authorList>
            <person name="Murat C."/>
            <person name="Payen T."/>
            <person name="Noel B."/>
            <person name="Kuo A."/>
            <person name="Morin E."/>
            <person name="Chen J."/>
            <person name="Kohler A."/>
            <person name="Krizsan K."/>
            <person name="Balestrini R."/>
            <person name="Da Silva C."/>
            <person name="Montanini B."/>
            <person name="Hainaut M."/>
            <person name="Levati E."/>
            <person name="Barry K.W."/>
            <person name="Belfiori B."/>
            <person name="Cichocki N."/>
            <person name="Clum A."/>
            <person name="Dockter R.B."/>
            <person name="Fauchery L."/>
            <person name="Guy J."/>
            <person name="Iotti M."/>
            <person name="Le Tacon F."/>
            <person name="Lindquist E.A."/>
            <person name="Lipzen A."/>
            <person name="Malagnac F."/>
            <person name="Mello A."/>
            <person name="Molinier V."/>
            <person name="Miyauchi S."/>
            <person name="Poulain J."/>
            <person name="Riccioni C."/>
            <person name="Rubini A."/>
            <person name="Sitrit Y."/>
            <person name="Splivallo R."/>
            <person name="Traeger S."/>
            <person name="Wang M."/>
            <person name="Zifcakova L."/>
            <person name="Wipf D."/>
            <person name="Zambonelli A."/>
            <person name="Paolocci F."/>
            <person name="Nowrousian M."/>
            <person name="Ottonello S."/>
            <person name="Baldrian P."/>
            <person name="Spatafora J.W."/>
            <person name="Henrissat B."/>
            <person name="Nagy L.G."/>
            <person name="Aury J.M."/>
            <person name="Wincker P."/>
            <person name="Grigoriev I.V."/>
            <person name="Bonfante P."/>
            <person name="Martin F.M."/>
        </authorList>
    </citation>
    <scope>NUCLEOTIDE SEQUENCE [LARGE SCALE GENOMIC DNA]</scope>
    <source>
        <strain evidence="14 15">CCBAS932</strain>
    </source>
</reference>
<protein>
    <recommendedName>
        <fullName evidence="4 12">GPI mannosyltransferase 2</fullName>
        <ecNumber evidence="12">2.4.1.-</ecNumber>
    </recommendedName>
</protein>
<dbReference type="PANTHER" id="PTHR12468:SF2">
    <property type="entry name" value="GPI MANNOSYLTRANSFERASE 2"/>
    <property type="match status" value="1"/>
</dbReference>
<evidence type="ECO:0000256" key="4">
    <source>
        <dbReference type="ARBA" id="ARBA00013795"/>
    </source>
</evidence>
<comment type="similarity">
    <text evidence="3 12">Belongs to the PIGV family.</text>
</comment>
<evidence type="ECO:0000256" key="6">
    <source>
        <dbReference type="ARBA" id="ARBA00022676"/>
    </source>
</evidence>
<comment type="pathway">
    <text evidence="2 12">Glycolipid biosynthesis; glycosylphosphatidylinositol-anchor biosynthesis.</text>
</comment>
<dbReference type="STRING" id="1392247.A0A3N4KJ42"/>
<dbReference type="GO" id="GO:0031501">
    <property type="term" value="C:mannosyltransferase complex"/>
    <property type="evidence" value="ECO:0007669"/>
    <property type="project" value="TreeGrafter"/>
</dbReference>
<dbReference type="InParanoid" id="A0A3N4KJ42"/>
<dbReference type="GO" id="GO:0004376">
    <property type="term" value="F:GPI mannosyltransferase activity"/>
    <property type="evidence" value="ECO:0007669"/>
    <property type="project" value="InterPro"/>
</dbReference>
<comment type="function">
    <text evidence="12">Mannosyltransferase involved in glycosylphosphatidylinositol-anchor biosynthesis.</text>
</comment>
<keyword evidence="11 12" id="KW-0472">Membrane</keyword>
<keyword evidence="8 12" id="KW-0812">Transmembrane</keyword>
<dbReference type="FunCoup" id="A0A3N4KJ42">
    <property type="interactions" value="292"/>
</dbReference>
<evidence type="ECO:0000256" key="11">
    <source>
        <dbReference type="ARBA" id="ARBA00023136"/>
    </source>
</evidence>
<dbReference type="EMBL" id="ML119152">
    <property type="protein sequence ID" value="RPB09369.1"/>
    <property type="molecule type" value="Genomic_DNA"/>
</dbReference>
<evidence type="ECO:0000256" key="8">
    <source>
        <dbReference type="ARBA" id="ARBA00022692"/>
    </source>
</evidence>
<dbReference type="OrthoDB" id="10252502at2759"/>
<dbReference type="EC" id="2.4.1.-" evidence="12"/>
<keyword evidence="10 12" id="KW-1133">Transmembrane helix</keyword>
<evidence type="ECO:0000256" key="3">
    <source>
        <dbReference type="ARBA" id="ARBA00008698"/>
    </source>
</evidence>
<dbReference type="PANTHER" id="PTHR12468">
    <property type="entry name" value="GPI MANNOSYLTRANSFERASE 2"/>
    <property type="match status" value="1"/>
</dbReference>
<evidence type="ECO:0000313" key="14">
    <source>
        <dbReference type="EMBL" id="RPB09369.1"/>
    </source>
</evidence>
<keyword evidence="15" id="KW-1185">Reference proteome</keyword>